<dbReference type="Pfam" id="PF16130">
    <property type="entry name" value="DUF4842"/>
    <property type="match status" value="1"/>
</dbReference>
<dbReference type="Proteomes" id="UP000307244">
    <property type="component" value="Unassembled WGS sequence"/>
</dbReference>
<gene>
    <name evidence="2" type="ORF">FA047_04360</name>
</gene>
<dbReference type="OrthoDB" id="1204817at2"/>
<sequence>MNKKLLSFILGFTILLGACKKDNTVENNEGKNITDIVVPADFQWQTSRDVNFSIGISDSRFQNLLHVIAIYLTDPSKGGTPVAKGSASLITPFNAKLSVPSTIKEVYVIKTAPDGSSVTEKLSLISNKVSTSISSVSSAINRKVGVVNVTADAEPECINSTTNTNIDVPSSSSVVCFTASSDVTVNVTANSGGTLKLSAPGKTITVGTFNHSKLKVYVSTGTTVKINSDLNLSSSEEFTNNGTINGSGFINGGRFVNNGAATFTGNFNLNGNSTTINNGTFTAPSSNLNSDLTNNGTFTFSALTINGQGLLNNYCKLNVTGNLVVNKILNNYKLVVVGNETEVNGNGEINLYDGAMFQTNNLTKLNGTVNGQGATSLFKVVTNVGDDVLNNNGYFKGALQYCGTKDIEVNQNNKKHFSDGATKGCGVYIAKDGCNTIGNGTAPAPVKPDTDNDGVIDEQDAYPSDPTKAFNNYSLNYNGGGSTVAFEDSWPLKGDYDLNDVVLSYRYLVVTNAANNVVRLQAEWNLLATGGNFRNGAGIQFNLLANSAKNFNASNGLSPEAGQDSLVVILFTDSRAEQANWNTKPGVTVSPSKTYTFSFDLENGPSLQTFGISSYNPFVWNNTTGFGRSYEAHLYGKNPTKLAKNSNLFGTGDDNSINGKFYGTDKKLPWAIELPIAPFQYPAEQNSIADTYLKFSDWAMSGGTTDQDWYSNTASGYRNNAKIFSAN</sequence>
<dbReference type="InterPro" id="IPR031025">
    <property type="entry name" value="LruC_dom"/>
</dbReference>
<organism evidence="2 3">
    <name type="scientific">Pedobacter frigoris</name>
    <dbReference type="NCBI Taxonomy" id="2571272"/>
    <lineage>
        <taxon>Bacteria</taxon>
        <taxon>Pseudomonadati</taxon>
        <taxon>Bacteroidota</taxon>
        <taxon>Sphingobacteriia</taxon>
        <taxon>Sphingobacteriales</taxon>
        <taxon>Sphingobacteriaceae</taxon>
        <taxon>Pedobacter</taxon>
    </lineage>
</organism>
<dbReference type="RefSeq" id="WP_136834743.1">
    <property type="nucleotide sequence ID" value="NZ_SWBQ01000001.1"/>
</dbReference>
<keyword evidence="3" id="KW-1185">Reference proteome</keyword>
<protein>
    <submittedName>
        <fullName evidence="2">LruC domain-containing protein</fullName>
    </submittedName>
</protein>
<dbReference type="EMBL" id="SWBQ01000001">
    <property type="protein sequence ID" value="TKC09332.1"/>
    <property type="molecule type" value="Genomic_DNA"/>
</dbReference>
<accession>A0A4V5P1A6</accession>
<dbReference type="AlphaFoldDB" id="A0A4V5P1A6"/>
<proteinExistence type="predicted"/>
<dbReference type="InterPro" id="IPR032295">
    <property type="entry name" value="DUF4842"/>
</dbReference>
<reference evidence="2 3" key="1">
    <citation type="submission" date="2019-04" db="EMBL/GenBank/DDBJ databases">
        <title>Pedobacter sp. RP-3-15 sp. nov., isolated from Arctic soil.</title>
        <authorList>
            <person name="Dahal R.H."/>
            <person name="Kim D.-U."/>
        </authorList>
    </citation>
    <scope>NUCLEOTIDE SEQUENCE [LARGE SCALE GENOMIC DNA]</scope>
    <source>
        <strain evidence="2 3">RP-3-15</strain>
    </source>
</reference>
<dbReference type="NCBIfam" id="TIGR04456">
    <property type="entry name" value="LruC_dom"/>
    <property type="match status" value="1"/>
</dbReference>
<comment type="caution">
    <text evidence="2">The sequence shown here is derived from an EMBL/GenBank/DDBJ whole genome shotgun (WGS) entry which is preliminary data.</text>
</comment>
<dbReference type="PROSITE" id="PS51257">
    <property type="entry name" value="PROKAR_LIPOPROTEIN"/>
    <property type="match status" value="1"/>
</dbReference>
<feature type="domain" description="DUF4842" evidence="1">
    <location>
        <begin position="515"/>
        <end position="710"/>
    </location>
</feature>
<evidence type="ECO:0000313" key="2">
    <source>
        <dbReference type="EMBL" id="TKC09332.1"/>
    </source>
</evidence>
<evidence type="ECO:0000313" key="3">
    <source>
        <dbReference type="Proteomes" id="UP000307244"/>
    </source>
</evidence>
<name>A0A4V5P1A6_9SPHI</name>
<evidence type="ECO:0000259" key="1">
    <source>
        <dbReference type="Pfam" id="PF16130"/>
    </source>
</evidence>